<proteinExistence type="predicted"/>
<gene>
    <name evidence="2" type="ORF">AAJCM20276_27000</name>
</gene>
<keyword evidence="1" id="KW-0812">Transmembrane</keyword>
<protein>
    <submittedName>
        <fullName evidence="2">Uncharacterized protein</fullName>
    </submittedName>
</protein>
<evidence type="ECO:0000256" key="1">
    <source>
        <dbReference type="SAM" id="Phobius"/>
    </source>
</evidence>
<dbReference type="Proteomes" id="UP000515220">
    <property type="component" value="Chromosome"/>
</dbReference>
<feature type="transmembrane region" description="Helical" evidence="1">
    <location>
        <begin position="19"/>
        <end position="41"/>
    </location>
</feature>
<reference evidence="2 3" key="1">
    <citation type="submission" date="2020-07" db="EMBL/GenBank/DDBJ databases">
        <title>Complete Genome Sequence of an acetic acid bacterium, Acetobacter aceti JCM20276.</title>
        <authorList>
            <person name="Hirose Y."/>
            <person name="Mihara H."/>
        </authorList>
    </citation>
    <scope>NUCLEOTIDE SEQUENCE [LARGE SCALE GENOMIC DNA]</scope>
    <source>
        <strain evidence="2 3">JCM20276</strain>
    </source>
</reference>
<dbReference type="AlphaFoldDB" id="A0A6S6PMU4"/>
<dbReference type="EMBL" id="AP023326">
    <property type="protein sequence ID" value="BCI68076.1"/>
    <property type="molecule type" value="Genomic_DNA"/>
</dbReference>
<organism evidence="2 3">
    <name type="scientific">Acetobacter aceti</name>
    <dbReference type="NCBI Taxonomy" id="435"/>
    <lineage>
        <taxon>Bacteria</taxon>
        <taxon>Pseudomonadati</taxon>
        <taxon>Pseudomonadota</taxon>
        <taxon>Alphaproteobacteria</taxon>
        <taxon>Acetobacterales</taxon>
        <taxon>Acetobacteraceae</taxon>
        <taxon>Acetobacter</taxon>
        <taxon>Acetobacter subgen. Acetobacter</taxon>
    </lineage>
</organism>
<sequence>MYSGKDGLRFECDVVMTKWLRLCVGISLLALSFTPLILGLVEILG</sequence>
<keyword evidence="1" id="KW-0472">Membrane</keyword>
<accession>A0A6S6PMU4</accession>
<name>A0A6S6PMU4_ACEAC</name>
<evidence type="ECO:0000313" key="3">
    <source>
        <dbReference type="Proteomes" id="UP000515220"/>
    </source>
</evidence>
<evidence type="ECO:0000313" key="2">
    <source>
        <dbReference type="EMBL" id="BCI68076.1"/>
    </source>
</evidence>
<keyword evidence="1" id="KW-1133">Transmembrane helix</keyword>